<dbReference type="InterPro" id="IPR003423">
    <property type="entry name" value="OMP_efflux"/>
</dbReference>
<name>A0A261VL35_9BORD</name>
<reference evidence="4" key="1">
    <citation type="submission" date="2017-05" db="EMBL/GenBank/DDBJ databases">
        <title>Complete and WGS of Bordetella genogroups.</title>
        <authorList>
            <person name="Spilker T."/>
            <person name="Lipuma J."/>
        </authorList>
    </citation>
    <scope>NUCLEOTIDE SEQUENCE [LARGE SCALE GENOMIC DNA]</scope>
    <source>
        <strain evidence="4">AU6712</strain>
    </source>
</reference>
<dbReference type="PROSITE" id="PS51257">
    <property type="entry name" value="PROKAR_LIPOPROTEIN"/>
    <property type="match status" value="1"/>
</dbReference>
<protein>
    <submittedName>
        <fullName evidence="3">RND transporter</fullName>
    </submittedName>
</protein>
<keyword evidence="2" id="KW-1134">Transmembrane beta strand</keyword>
<feature type="chain" id="PRO_5011813735" evidence="2">
    <location>
        <begin position="23"/>
        <end position="481"/>
    </location>
</feature>
<gene>
    <name evidence="3" type="ORF">CAL22_10030</name>
</gene>
<evidence type="ECO:0000313" key="4">
    <source>
        <dbReference type="Proteomes" id="UP000216429"/>
    </source>
</evidence>
<dbReference type="EMBL" id="NEVU01000002">
    <property type="protein sequence ID" value="OZI74779.1"/>
    <property type="molecule type" value="Genomic_DNA"/>
</dbReference>
<accession>A0A261VL35</accession>
<comment type="subcellular location">
    <subcellularLocation>
        <location evidence="2">Cell membrane</location>
        <topology evidence="2">Lipid-anchor</topology>
    </subcellularLocation>
</comment>
<dbReference type="SUPFAM" id="SSF56954">
    <property type="entry name" value="Outer membrane efflux proteins (OEP)"/>
    <property type="match status" value="1"/>
</dbReference>
<dbReference type="Pfam" id="PF02321">
    <property type="entry name" value="OEP"/>
    <property type="match status" value="2"/>
</dbReference>
<dbReference type="GO" id="GO:0005886">
    <property type="term" value="C:plasma membrane"/>
    <property type="evidence" value="ECO:0007669"/>
    <property type="project" value="UniProtKB-SubCell"/>
</dbReference>
<dbReference type="Gene3D" id="2.20.200.10">
    <property type="entry name" value="Outer membrane efflux proteins (OEP)"/>
    <property type="match status" value="1"/>
</dbReference>
<evidence type="ECO:0000256" key="2">
    <source>
        <dbReference type="RuleBase" id="RU362097"/>
    </source>
</evidence>
<keyword evidence="2" id="KW-0732">Signal</keyword>
<feature type="signal peptide" evidence="2">
    <location>
        <begin position="1"/>
        <end position="22"/>
    </location>
</feature>
<dbReference type="OrthoDB" id="9770517at2"/>
<dbReference type="Gene3D" id="1.20.1600.10">
    <property type="entry name" value="Outer membrane efflux proteins (OEP)"/>
    <property type="match status" value="1"/>
</dbReference>
<organism evidence="3 4">
    <name type="scientific">Bordetella genomosp. 12</name>
    <dbReference type="NCBI Taxonomy" id="463035"/>
    <lineage>
        <taxon>Bacteria</taxon>
        <taxon>Pseudomonadati</taxon>
        <taxon>Pseudomonadota</taxon>
        <taxon>Betaproteobacteria</taxon>
        <taxon>Burkholderiales</taxon>
        <taxon>Alcaligenaceae</taxon>
        <taxon>Bordetella</taxon>
    </lineage>
</organism>
<dbReference type="Proteomes" id="UP000216429">
    <property type="component" value="Unassembled WGS sequence"/>
</dbReference>
<dbReference type="PANTHER" id="PTHR30203:SF33">
    <property type="entry name" value="BLR4455 PROTEIN"/>
    <property type="match status" value="1"/>
</dbReference>
<dbReference type="InterPro" id="IPR010131">
    <property type="entry name" value="MdtP/NodT-like"/>
</dbReference>
<dbReference type="GO" id="GO:0015562">
    <property type="term" value="F:efflux transmembrane transporter activity"/>
    <property type="evidence" value="ECO:0007669"/>
    <property type="project" value="InterPro"/>
</dbReference>
<comment type="caution">
    <text evidence="3">The sequence shown here is derived from an EMBL/GenBank/DDBJ whole genome shotgun (WGS) entry which is preliminary data.</text>
</comment>
<dbReference type="NCBIfam" id="TIGR01845">
    <property type="entry name" value="outer_NodT"/>
    <property type="match status" value="1"/>
</dbReference>
<proteinExistence type="inferred from homology"/>
<keyword evidence="2" id="KW-0449">Lipoprotein</keyword>
<keyword evidence="4" id="KW-1185">Reference proteome</keyword>
<comment type="similarity">
    <text evidence="1 2">Belongs to the outer membrane factor (OMF) (TC 1.B.17) family.</text>
</comment>
<evidence type="ECO:0000256" key="1">
    <source>
        <dbReference type="ARBA" id="ARBA00007613"/>
    </source>
</evidence>
<keyword evidence="2" id="KW-0812">Transmembrane</keyword>
<evidence type="ECO:0000313" key="3">
    <source>
        <dbReference type="EMBL" id="OZI74779.1"/>
    </source>
</evidence>
<keyword evidence="2" id="KW-0564">Palmitate</keyword>
<dbReference type="RefSeq" id="WP_094812727.1">
    <property type="nucleotide sequence ID" value="NZ_NEVU01000002.1"/>
</dbReference>
<dbReference type="AlphaFoldDB" id="A0A261VL35"/>
<sequence length="481" mass="52354">MTCRLLSLAISACLLSGCLSLAPDYEQPALPVADRFPQPAAPAVQPEQAGPAAATVDWQAFYTDPQLRALITRALDNNRDLRLAILRVEEARAAYGIQRADQFPTLGATADGTRQRTPGDLNLTGRPVTGSQYQVGLGMASWELDFWGRVRNLKDAALEQYLATDAARQAATLSLISQVADSYLTLRELDERLALTRSTIATRAESLRIFRRRFEVGSISKLDLTQVETLWQQATALGAELERTRAAQLQSLQELIGQPIDVPPAPDALTHEALMRDLPAGLPSDLLTNRPDIVAAEHQLRAANANIGAARAAFFPQITLTGAFGTASSQLDGLFKSGSLAWNFAPNLNLPIFDAGRRQSNLELARARQQQAVAQYEKSIQTAFREVADALSARYWLAEQVQILHATVQAQAERARLARLRYDHGASPFLEVLDAQRDLLDAQQQWASTQRALLSSQVALFTALGGGTHVPAVAPATPEQP</sequence>
<dbReference type="PANTHER" id="PTHR30203">
    <property type="entry name" value="OUTER MEMBRANE CATION EFFLUX PROTEIN"/>
    <property type="match status" value="1"/>
</dbReference>
<keyword evidence="2" id="KW-0472">Membrane</keyword>